<dbReference type="AlphaFoldDB" id="A0A1U9NIX0"/>
<reference evidence="3" key="1">
    <citation type="submission" date="2017-02" db="EMBL/GenBank/DDBJ databases">
        <title>Comparative genomics and description of representatives of a novel lineage of planctomycetes thriving in anoxic sediments.</title>
        <authorList>
            <person name="Spring S."/>
            <person name="Bunk B."/>
            <person name="Sproer C."/>
        </authorList>
    </citation>
    <scope>NUCLEOTIDE SEQUENCE [LARGE SCALE GENOMIC DNA]</scope>
    <source>
        <strain evidence="3">ST-NAGAB-D1</strain>
    </source>
</reference>
<gene>
    <name evidence="2" type="ORF">STSP2_01031</name>
</gene>
<evidence type="ECO:0000313" key="3">
    <source>
        <dbReference type="Proteomes" id="UP000189674"/>
    </source>
</evidence>
<dbReference type="EMBL" id="CP019791">
    <property type="protein sequence ID" value="AQT67879.1"/>
    <property type="molecule type" value="Genomic_DNA"/>
</dbReference>
<evidence type="ECO:0000256" key="1">
    <source>
        <dbReference type="SAM" id="Phobius"/>
    </source>
</evidence>
<dbReference type="STRING" id="1936003.STSP2_01031"/>
<organism evidence="2 3">
    <name type="scientific">Anaerohalosphaera lusitana</name>
    <dbReference type="NCBI Taxonomy" id="1936003"/>
    <lineage>
        <taxon>Bacteria</taxon>
        <taxon>Pseudomonadati</taxon>
        <taxon>Planctomycetota</taxon>
        <taxon>Phycisphaerae</taxon>
        <taxon>Sedimentisphaerales</taxon>
        <taxon>Anaerohalosphaeraceae</taxon>
        <taxon>Anaerohalosphaera</taxon>
    </lineage>
</organism>
<evidence type="ECO:0000313" key="2">
    <source>
        <dbReference type="EMBL" id="AQT67879.1"/>
    </source>
</evidence>
<dbReference type="Proteomes" id="UP000189674">
    <property type="component" value="Chromosome"/>
</dbReference>
<keyword evidence="1" id="KW-1133">Transmembrane helix</keyword>
<name>A0A1U9NIX0_9BACT</name>
<feature type="transmembrane region" description="Helical" evidence="1">
    <location>
        <begin position="16"/>
        <end position="32"/>
    </location>
</feature>
<keyword evidence="3" id="KW-1185">Reference proteome</keyword>
<proteinExistence type="predicted"/>
<accession>A0A1U9NIX0</accession>
<keyword evidence="1" id="KW-0472">Membrane</keyword>
<keyword evidence="1" id="KW-0812">Transmembrane</keyword>
<protein>
    <submittedName>
        <fullName evidence="2">Uncharacterized protein</fullName>
    </submittedName>
</protein>
<dbReference type="KEGG" id="alus:STSP2_01031"/>
<sequence precursor="true">MRAQKPFCVRRKFRKCLNLVLVNGIMCVWNFYRDLAWCNNKTGFCLFRDSIVKCIDFSEQNVRIMLVLWSGRHY</sequence>